<evidence type="ECO:0000313" key="2">
    <source>
        <dbReference type="EMBL" id="RBS25079.1"/>
    </source>
</evidence>
<dbReference type="AlphaFoldDB" id="A0A3F3NL96"/>
<accession>A0A3F3NL96</accession>
<feature type="compositionally biased region" description="Low complexity" evidence="1">
    <location>
        <begin position="51"/>
        <end position="67"/>
    </location>
</feature>
<evidence type="ECO:0000313" key="3">
    <source>
        <dbReference type="Proteomes" id="UP000253144"/>
    </source>
</evidence>
<dbReference type="EMBL" id="LEQJ01000027">
    <property type="protein sequence ID" value="RBS25079.1"/>
    <property type="molecule type" value="Genomic_DNA"/>
</dbReference>
<organism evidence="2 3">
    <name type="scientific">Enterococcus faecium</name>
    <name type="common">Streptococcus faecium</name>
    <dbReference type="NCBI Taxonomy" id="1352"/>
    <lineage>
        <taxon>Bacteria</taxon>
        <taxon>Bacillati</taxon>
        <taxon>Bacillota</taxon>
        <taxon>Bacilli</taxon>
        <taxon>Lactobacillales</taxon>
        <taxon>Enterococcaceae</taxon>
        <taxon>Enterococcus</taxon>
    </lineage>
</organism>
<proteinExistence type="predicted"/>
<reference evidence="2 3" key="1">
    <citation type="submission" date="2015-06" db="EMBL/GenBank/DDBJ databases">
        <title>The Genome Sequence of Enterococcus faecium 131EA1.</title>
        <authorList>
            <consortium name="The Broad Institute Genomics Platform"/>
            <consortium name="The Broad Institute Genome Sequencing Center for Infectious Disease"/>
            <person name="Earl A.M."/>
            <person name="Van Tyne D."/>
            <person name="Lebreton F."/>
            <person name="Saavedra J.T."/>
            <person name="Gilmore M.S."/>
            <person name="Manson Mcguire A."/>
            <person name="Clock S."/>
            <person name="Crupain M."/>
            <person name="Rangan U."/>
            <person name="Young S."/>
            <person name="Abouelleil A."/>
            <person name="Cao P."/>
            <person name="Chapman S.B."/>
            <person name="Griggs A."/>
            <person name="Priest M."/>
            <person name="Shea T."/>
            <person name="Wortman J."/>
            <person name="Nusbaum C."/>
            <person name="Birren B."/>
        </authorList>
    </citation>
    <scope>NUCLEOTIDE SEQUENCE [LARGE SCALE GENOMIC DNA]</scope>
    <source>
        <strain evidence="2 3">131EA1</strain>
    </source>
</reference>
<dbReference type="Proteomes" id="UP000253144">
    <property type="component" value="Unassembled WGS sequence"/>
</dbReference>
<feature type="region of interest" description="Disordered" evidence="1">
    <location>
        <begin position="43"/>
        <end position="99"/>
    </location>
</feature>
<protein>
    <submittedName>
        <fullName evidence="2">Uncharacterized protein</fullName>
    </submittedName>
</protein>
<name>A0A3F3NL96_ENTFC</name>
<comment type="caution">
    <text evidence="2">The sequence shown here is derived from an EMBL/GenBank/DDBJ whole genome shotgun (WGS) entry which is preliminary data.</text>
</comment>
<feature type="compositionally biased region" description="Polar residues" evidence="1">
    <location>
        <begin position="68"/>
        <end position="99"/>
    </location>
</feature>
<gene>
    <name evidence="2" type="ORF">EB12_02939</name>
</gene>
<sequence>MKNTLLTISLIANVALGGAVIYTSTEISKLNDQLESMQIANDQLQRKLEESSSTSEGAPEATEEGTGVSNTSTVESYTDTTESTVSTQETPQAESATQGKTMPFTLYGNLYYFDGFNGRIAEREGLAKMQENATVSPVTVSMVGGTTYNNADLYTNTHDNTATIVVDGKTILSGTYEHEGEQ</sequence>
<dbReference type="RefSeq" id="WP_104807040.1">
    <property type="nucleotide sequence ID" value="NZ_KZ846102.1"/>
</dbReference>
<evidence type="ECO:0000256" key="1">
    <source>
        <dbReference type="SAM" id="MobiDB-lite"/>
    </source>
</evidence>